<dbReference type="GeneTree" id="ENSGT01140000282594"/>
<sequence>MTCVSWNVKGIVNLLKHYKVLTHGNHLKGKISRTRGTAILIKSNVSFTSSHVISDPDGRPIVLANLYVMNKDDGNFIKSLFSLLSDLNSRYLILGGDFNCFLIRYLTV</sequence>
<dbReference type="Gene3D" id="3.60.10.10">
    <property type="entry name" value="Endonuclease/exonuclease/phosphatase"/>
    <property type="match status" value="1"/>
</dbReference>
<evidence type="ECO:0000313" key="2">
    <source>
        <dbReference type="Proteomes" id="UP000472277"/>
    </source>
</evidence>
<evidence type="ECO:0000313" key="1">
    <source>
        <dbReference type="Ensembl" id="ENSSTUP00000064590.1"/>
    </source>
</evidence>
<organism evidence="1 2">
    <name type="scientific">Salmo trutta</name>
    <name type="common">Brown trout</name>
    <dbReference type="NCBI Taxonomy" id="8032"/>
    <lineage>
        <taxon>Eukaryota</taxon>
        <taxon>Metazoa</taxon>
        <taxon>Chordata</taxon>
        <taxon>Craniata</taxon>
        <taxon>Vertebrata</taxon>
        <taxon>Euteleostomi</taxon>
        <taxon>Actinopterygii</taxon>
        <taxon>Neopterygii</taxon>
        <taxon>Teleostei</taxon>
        <taxon>Protacanthopterygii</taxon>
        <taxon>Salmoniformes</taxon>
        <taxon>Salmonidae</taxon>
        <taxon>Salmoninae</taxon>
        <taxon>Salmo</taxon>
    </lineage>
</organism>
<keyword evidence="2" id="KW-1185">Reference proteome</keyword>
<name>A0A674AZM9_SALTR</name>
<accession>A0A674AZM9</accession>
<dbReference type="Proteomes" id="UP000472277">
    <property type="component" value="Chromosome 7"/>
</dbReference>
<dbReference type="SUPFAM" id="SSF56219">
    <property type="entry name" value="DNase I-like"/>
    <property type="match status" value="1"/>
</dbReference>
<protein>
    <recommendedName>
        <fullName evidence="3">Endonuclease/exonuclease/phosphatase domain-containing protein</fullName>
    </recommendedName>
</protein>
<dbReference type="AlphaFoldDB" id="A0A674AZM9"/>
<evidence type="ECO:0008006" key="3">
    <source>
        <dbReference type="Google" id="ProtNLM"/>
    </source>
</evidence>
<reference evidence="1" key="2">
    <citation type="submission" date="2025-09" db="UniProtKB">
        <authorList>
            <consortium name="Ensembl"/>
        </authorList>
    </citation>
    <scope>IDENTIFICATION</scope>
</reference>
<dbReference type="InterPro" id="IPR036691">
    <property type="entry name" value="Endo/exonu/phosph_ase_sf"/>
</dbReference>
<proteinExistence type="predicted"/>
<dbReference type="Ensembl" id="ENSSTUT00000068290.1">
    <property type="protein sequence ID" value="ENSSTUP00000064590.1"/>
    <property type="gene ID" value="ENSSTUG00000028092.1"/>
</dbReference>
<reference evidence="1" key="1">
    <citation type="submission" date="2025-08" db="UniProtKB">
        <authorList>
            <consortium name="Ensembl"/>
        </authorList>
    </citation>
    <scope>IDENTIFICATION</scope>
</reference>
<dbReference type="InParanoid" id="A0A674AZM9"/>